<evidence type="ECO:0000256" key="1">
    <source>
        <dbReference type="ARBA" id="ARBA00006738"/>
    </source>
</evidence>
<reference evidence="3 4" key="1">
    <citation type="journal article" date="2016" name="Nat. Commun.">
        <title>Thousands of microbial genomes shed light on interconnected biogeochemical processes in an aquifer system.</title>
        <authorList>
            <person name="Anantharaman K."/>
            <person name="Brown C.T."/>
            <person name="Hug L.A."/>
            <person name="Sharon I."/>
            <person name="Castelle C.J."/>
            <person name="Probst A.J."/>
            <person name="Thomas B.C."/>
            <person name="Singh A."/>
            <person name="Wilkins M.J."/>
            <person name="Karaoz U."/>
            <person name="Brodie E.L."/>
            <person name="Williams K.H."/>
            <person name="Hubbard S.S."/>
            <person name="Banfield J.F."/>
        </authorList>
    </citation>
    <scope>NUCLEOTIDE SEQUENCE [LARGE SCALE GENOMIC DNA]</scope>
</reference>
<sequence length="124" mass="14089">MAMNSYLLGVSGESIAEKHYLSLGYKVLAKNFRSHQGEIDLVASLGSLLVFIEVKNYSYRNFCPPAAAIRKSKKENIVHAARYYLYKNKIKETNCRFDVLTITRHLGNDPIIERIENAFEVTGC</sequence>
<accession>A0A1F4T6E3</accession>
<dbReference type="PANTHER" id="PTHR34039:SF1">
    <property type="entry name" value="UPF0102 PROTEIN YRAN"/>
    <property type="match status" value="1"/>
</dbReference>
<dbReference type="NCBIfam" id="TIGR00252">
    <property type="entry name" value="YraN family protein"/>
    <property type="match status" value="1"/>
</dbReference>
<dbReference type="InterPro" id="IPR011856">
    <property type="entry name" value="tRNA_endonuc-like_dom_sf"/>
</dbReference>
<dbReference type="AlphaFoldDB" id="A0A1F4T6E3"/>
<evidence type="ECO:0000313" key="4">
    <source>
        <dbReference type="Proteomes" id="UP000178602"/>
    </source>
</evidence>
<dbReference type="InterPro" id="IPR003509">
    <property type="entry name" value="UPF0102_YraN-like"/>
</dbReference>
<dbReference type="EMBL" id="MEUG01000001">
    <property type="protein sequence ID" value="OGC28351.1"/>
    <property type="molecule type" value="Genomic_DNA"/>
</dbReference>
<dbReference type="InterPro" id="IPR011335">
    <property type="entry name" value="Restrct_endonuc-II-like"/>
</dbReference>
<dbReference type="Gene3D" id="3.40.1350.10">
    <property type="match status" value="1"/>
</dbReference>
<dbReference type="HAMAP" id="MF_00048">
    <property type="entry name" value="UPF0102"/>
    <property type="match status" value="1"/>
</dbReference>
<dbReference type="Proteomes" id="UP000178602">
    <property type="component" value="Unassembled WGS sequence"/>
</dbReference>
<proteinExistence type="inferred from homology"/>
<evidence type="ECO:0000256" key="2">
    <source>
        <dbReference type="HAMAP-Rule" id="MF_00048"/>
    </source>
</evidence>
<dbReference type="Pfam" id="PF02021">
    <property type="entry name" value="UPF0102"/>
    <property type="match status" value="1"/>
</dbReference>
<comment type="similarity">
    <text evidence="1 2">Belongs to the UPF0102 family.</text>
</comment>
<dbReference type="GO" id="GO:0003676">
    <property type="term" value="F:nucleic acid binding"/>
    <property type="evidence" value="ECO:0007669"/>
    <property type="project" value="InterPro"/>
</dbReference>
<dbReference type="SUPFAM" id="SSF52980">
    <property type="entry name" value="Restriction endonuclease-like"/>
    <property type="match status" value="1"/>
</dbReference>
<organism evidence="3 4">
    <name type="scientific">candidate division WOR-1 bacterium RIFOXYC12_FULL_54_18</name>
    <dbReference type="NCBI Taxonomy" id="1802584"/>
    <lineage>
        <taxon>Bacteria</taxon>
        <taxon>Bacillati</taxon>
        <taxon>Saganbacteria</taxon>
    </lineage>
</organism>
<gene>
    <name evidence="3" type="ORF">A3K49_05155</name>
</gene>
<protein>
    <recommendedName>
        <fullName evidence="2">UPF0102 protein A3K49_05155</fullName>
    </recommendedName>
</protein>
<comment type="caution">
    <text evidence="3">The sequence shown here is derived from an EMBL/GenBank/DDBJ whole genome shotgun (WGS) entry which is preliminary data.</text>
</comment>
<name>A0A1F4T6E3_UNCSA</name>
<dbReference type="PANTHER" id="PTHR34039">
    <property type="entry name" value="UPF0102 PROTEIN YRAN"/>
    <property type="match status" value="1"/>
</dbReference>
<dbReference type="NCBIfam" id="NF009150">
    <property type="entry name" value="PRK12497.1-3"/>
    <property type="match status" value="1"/>
</dbReference>
<evidence type="ECO:0000313" key="3">
    <source>
        <dbReference type="EMBL" id="OGC28351.1"/>
    </source>
</evidence>